<gene>
    <name evidence="1" type="ORF">UT61_C0011G0008</name>
</gene>
<dbReference type="Proteomes" id="UP000034793">
    <property type="component" value="Unassembled WGS sequence"/>
</dbReference>
<sequence length="82" mass="9534">MVTKTLKGSYDAPRRSYAVSLENYMGSGEEMISESQCRTLKNLILQRVQEEGERERFLANLPDMTRYDAEESIFNFLKSSWS</sequence>
<organism evidence="1 2">
    <name type="scientific">Candidatus Woesebacteria bacterium GW2011_GWA1_39_8</name>
    <dbReference type="NCBI Taxonomy" id="1618552"/>
    <lineage>
        <taxon>Bacteria</taxon>
        <taxon>Candidatus Woeseibacteriota</taxon>
    </lineage>
</organism>
<dbReference type="EMBL" id="LBXL01000011">
    <property type="protein sequence ID" value="KKR30185.1"/>
    <property type="molecule type" value="Genomic_DNA"/>
</dbReference>
<evidence type="ECO:0000313" key="1">
    <source>
        <dbReference type="EMBL" id="KKR30185.1"/>
    </source>
</evidence>
<comment type="caution">
    <text evidence="1">The sequence shown here is derived from an EMBL/GenBank/DDBJ whole genome shotgun (WGS) entry which is preliminary data.</text>
</comment>
<evidence type="ECO:0000313" key="2">
    <source>
        <dbReference type="Proteomes" id="UP000034793"/>
    </source>
</evidence>
<proteinExistence type="predicted"/>
<accession>A0A0G0S639</accession>
<dbReference type="AlphaFoldDB" id="A0A0G0S639"/>
<name>A0A0G0S639_9BACT</name>
<protein>
    <submittedName>
        <fullName evidence="1">Uncharacterized protein</fullName>
    </submittedName>
</protein>
<reference evidence="1 2" key="1">
    <citation type="journal article" date="2015" name="Nature">
        <title>rRNA introns, odd ribosomes, and small enigmatic genomes across a large radiation of phyla.</title>
        <authorList>
            <person name="Brown C.T."/>
            <person name="Hug L.A."/>
            <person name="Thomas B.C."/>
            <person name="Sharon I."/>
            <person name="Castelle C.J."/>
            <person name="Singh A."/>
            <person name="Wilkins M.J."/>
            <person name="Williams K.H."/>
            <person name="Banfield J.F."/>
        </authorList>
    </citation>
    <scope>NUCLEOTIDE SEQUENCE [LARGE SCALE GENOMIC DNA]</scope>
</reference>